<comment type="catalytic activity">
    <reaction evidence="2">
        <text>2 GTP = 3',3'-c-di-GMP + 2 diphosphate</text>
        <dbReference type="Rhea" id="RHEA:24898"/>
        <dbReference type="ChEBI" id="CHEBI:33019"/>
        <dbReference type="ChEBI" id="CHEBI:37565"/>
        <dbReference type="ChEBI" id="CHEBI:58805"/>
        <dbReference type="EC" id="2.7.7.65"/>
    </reaction>
</comment>
<dbReference type="PROSITE" id="PS50887">
    <property type="entry name" value="GGDEF"/>
    <property type="match status" value="1"/>
</dbReference>
<evidence type="ECO:0000313" key="4">
    <source>
        <dbReference type="EMBL" id="SMH39976.1"/>
    </source>
</evidence>
<dbReference type="NCBIfam" id="TIGR00254">
    <property type="entry name" value="GGDEF"/>
    <property type="match status" value="1"/>
</dbReference>
<evidence type="ECO:0000256" key="2">
    <source>
        <dbReference type="ARBA" id="ARBA00034247"/>
    </source>
</evidence>
<name>A0A1X7NS18_9HYPH</name>
<dbReference type="AlphaFoldDB" id="A0A1X7NS18"/>
<dbReference type="OrthoDB" id="9812260at2"/>
<gene>
    <name evidence="4" type="ORF">SAMN02982922_2245</name>
</gene>
<evidence type="ECO:0000313" key="5">
    <source>
        <dbReference type="Proteomes" id="UP000193083"/>
    </source>
</evidence>
<accession>A0A1X7NS18</accession>
<dbReference type="InterPro" id="IPR029787">
    <property type="entry name" value="Nucleotide_cyclase"/>
</dbReference>
<keyword evidence="5" id="KW-1185">Reference proteome</keyword>
<dbReference type="GO" id="GO:0005886">
    <property type="term" value="C:plasma membrane"/>
    <property type="evidence" value="ECO:0007669"/>
    <property type="project" value="TreeGrafter"/>
</dbReference>
<feature type="domain" description="GGDEF" evidence="3">
    <location>
        <begin position="204"/>
        <end position="339"/>
    </location>
</feature>
<dbReference type="GO" id="GO:0043709">
    <property type="term" value="P:cell adhesion involved in single-species biofilm formation"/>
    <property type="evidence" value="ECO:0007669"/>
    <property type="project" value="TreeGrafter"/>
</dbReference>
<dbReference type="EMBL" id="FXBL01000004">
    <property type="protein sequence ID" value="SMH39976.1"/>
    <property type="molecule type" value="Genomic_DNA"/>
</dbReference>
<dbReference type="Proteomes" id="UP000193083">
    <property type="component" value="Unassembled WGS sequence"/>
</dbReference>
<dbReference type="Gene3D" id="3.30.70.270">
    <property type="match status" value="1"/>
</dbReference>
<dbReference type="InterPro" id="IPR000160">
    <property type="entry name" value="GGDEF_dom"/>
</dbReference>
<evidence type="ECO:0000256" key="1">
    <source>
        <dbReference type="ARBA" id="ARBA00012528"/>
    </source>
</evidence>
<reference evidence="4 5" key="1">
    <citation type="submission" date="2017-04" db="EMBL/GenBank/DDBJ databases">
        <authorList>
            <person name="Afonso C.L."/>
            <person name="Miller P.J."/>
            <person name="Scott M.A."/>
            <person name="Spackman E."/>
            <person name="Goraichik I."/>
            <person name="Dimitrov K.M."/>
            <person name="Suarez D.L."/>
            <person name="Swayne D.E."/>
        </authorList>
    </citation>
    <scope>NUCLEOTIDE SEQUENCE [LARGE SCALE GENOMIC DNA]</scope>
    <source>
        <strain evidence="4 5">B5P</strain>
    </source>
</reference>
<dbReference type="GO" id="GO:1902201">
    <property type="term" value="P:negative regulation of bacterial-type flagellum-dependent cell motility"/>
    <property type="evidence" value="ECO:0007669"/>
    <property type="project" value="TreeGrafter"/>
</dbReference>
<dbReference type="SMART" id="SM00267">
    <property type="entry name" value="GGDEF"/>
    <property type="match status" value="1"/>
</dbReference>
<dbReference type="CDD" id="cd01949">
    <property type="entry name" value="GGDEF"/>
    <property type="match status" value="1"/>
</dbReference>
<dbReference type="GO" id="GO:0052621">
    <property type="term" value="F:diguanylate cyclase activity"/>
    <property type="evidence" value="ECO:0007669"/>
    <property type="project" value="UniProtKB-EC"/>
</dbReference>
<dbReference type="Pfam" id="PF00990">
    <property type="entry name" value="GGDEF"/>
    <property type="match status" value="1"/>
</dbReference>
<dbReference type="InterPro" id="IPR043128">
    <property type="entry name" value="Rev_trsase/Diguanyl_cyclase"/>
</dbReference>
<dbReference type="InterPro" id="IPR050469">
    <property type="entry name" value="Diguanylate_Cyclase"/>
</dbReference>
<dbReference type="PANTHER" id="PTHR45138:SF9">
    <property type="entry name" value="DIGUANYLATE CYCLASE DGCM-RELATED"/>
    <property type="match status" value="1"/>
</dbReference>
<organism evidence="4 5">
    <name type="scientific">Mesorhizobium australicum</name>
    <dbReference type="NCBI Taxonomy" id="536018"/>
    <lineage>
        <taxon>Bacteria</taxon>
        <taxon>Pseudomonadati</taxon>
        <taxon>Pseudomonadota</taxon>
        <taxon>Alphaproteobacteria</taxon>
        <taxon>Hyphomicrobiales</taxon>
        <taxon>Phyllobacteriaceae</taxon>
        <taxon>Mesorhizobium</taxon>
    </lineage>
</organism>
<dbReference type="EC" id="2.7.7.65" evidence="1"/>
<dbReference type="SUPFAM" id="SSF55073">
    <property type="entry name" value="Nucleotide cyclase"/>
    <property type="match status" value="1"/>
</dbReference>
<sequence length="355" mass="39079">MRTAAANSFQPADIATKIAMTMRQMGVIGLPRNYEIFYEICTGSNDALCDDVRALGPMPTQDQLDGIGRKYFAGTNGRNVLEEARDQVATKIEEVMSLLRRERSSLEKYGSILGKTSGGLNSQITQDILLRIVGIMSAATESTLEQGRQIETSIIDKSAELEKVKVTLEEYKKLADTDPLTQIWNRRAFDRAVASIYDTEKGRMFSALIIADIDRFKDFNDRHGHPVGDRILQIVADIISSNVQPGMFVARTGGEEFAIIGEGMSEEGISRVAEAIRTAIEAAPFVSTDTGMSYGPVTISLGICMASEAAGPEDLYIKADRALYASKVSGRNQITRHSSLVDGKARKNWFIYRKD</sequence>
<protein>
    <recommendedName>
        <fullName evidence="1">diguanylate cyclase</fullName>
        <ecNumber evidence="1">2.7.7.65</ecNumber>
    </recommendedName>
</protein>
<proteinExistence type="predicted"/>
<dbReference type="PANTHER" id="PTHR45138">
    <property type="entry name" value="REGULATORY COMPONENTS OF SENSORY TRANSDUCTION SYSTEM"/>
    <property type="match status" value="1"/>
</dbReference>
<dbReference type="FunFam" id="3.30.70.270:FF:000001">
    <property type="entry name" value="Diguanylate cyclase domain protein"/>
    <property type="match status" value="1"/>
</dbReference>
<evidence type="ECO:0000259" key="3">
    <source>
        <dbReference type="PROSITE" id="PS50887"/>
    </source>
</evidence>